<dbReference type="Proteomes" id="UP000319732">
    <property type="component" value="Unassembled WGS sequence"/>
</dbReference>
<dbReference type="EMBL" id="VHSG01000005">
    <property type="protein sequence ID" value="TQV84837.1"/>
    <property type="molecule type" value="Genomic_DNA"/>
</dbReference>
<name>A0A545U5U9_9GAMM</name>
<dbReference type="AlphaFoldDB" id="A0A545U5U9"/>
<organism evidence="2 3">
    <name type="scientific">Exilibacterium tricleocarpae</name>
    <dbReference type="NCBI Taxonomy" id="2591008"/>
    <lineage>
        <taxon>Bacteria</taxon>
        <taxon>Pseudomonadati</taxon>
        <taxon>Pseudomonadota</taxon>
        <taxon>Gammaproteobacteria</taxon>
        <taxon>Cellvibrionales</taxon>
        <taxon>Cellvibrionaceae</taxon>
        <taxon>Exilibacterium</taxon>
    </lineage>
</organism>
<keyword evidence="1" id="KW-0812">Transmembrane</keyword>
<keyword evidence="3" id="KW-1185">Reference proteome</keyword>
<comment type="caution">
    <text evidence="2">The sequence shown here is derived from an EMBL/GenBank/DDBJ whole genome shotgun (WGS) entry which is preliminary data.</text>
</comment>
<accession>A0A545U5U9</accession>
<evidence type="ECO:0008006" key="4">
    <source>
        <dbReference type="Google" id="ProtNLM"/>
    </source>
</evidence>
<feature type="transmembrane region" description="Helical" evidence="1">
    <location>
        <begin position="146"/>
        <end position="167"/>
    </location>
</feature>
<proteinExistence type="predicted"/>
<feature type="transmembrane region" description="Helical" evidence="1">
    <location>
        <begin position="81"/>
        <end position="100"/>
    </location>
</feature>
<evidence type="ECO:0000256" key="1">
    <source>
        <dbReference type="SAM" id="Phobius"/>
    </source>
</evidence>
<reference evidence="2 3" key="1">
    <citation type="submission" date="2019-06" db="EMBL/GenBank/DDBJ databases">
        <title>Whole genome sequence for Cellvibrionaceae sp. R142.</title>
        <authorList>
            <person name="Wang G."/>
        </authorList>
    </citation>
    <scope>NUCLEOTIDE SEQUENCE [LARGE SCALE GENOMIC DNA]</scope>
    <source>
        <strain evidence="2 3">R142</strain>
    </source>
</reference>
<protein>
    <recommendedName>
        <fullName evidence="4">DUF2214 family protein</fullName>
    </recommendedName>
</protein>
<evidence type="ECO:0000313" key="3">
    <source>
        <dbReference type="Proteomes" id="UP000319732"/>
    </source>
</evidence>
<keyword evidence="1" id="KW-1133">Transmembrane helix</keyword>
<feature type="transmembrane region" description="Helical" evidence="1">
    <location>
        <begin position="48"/>
        <end position="69"/>
    </location>
</feature>
<dbReference type="OrthoDB" id="3781906at2"/>
<feature type="transmembrane region" description="Helical" evidence="1">
    <location>
        <begin position="200"/>
        <end position="217"/>
    </location>
</feature>
<sequence length="235" mass="25912">MSAYELTLLIHILLFCYWLGGDVGVFYSSRFVVDPRLCRETRLTAARIMLGCDLIPKICMSLMLTAGGLLTEFNGIAHPPWQMAAIVLLGPVWLSLVLVLHFKHNAAFIPALTRIDFHFRWLVILALVVSCIYSITSGRLAEAPWVVAKLLAFAFLIFCGLMIRVNLKGFSATYAKLVRDSYTDADNQLMIRSLARVKPWVITIWVVLVVQAVLGIAKPGATSPPVPTGAALVAK</sequence>
<evidence type="ECO:0000313" key="2">
    <source>
        <dbReference type="EMBL" id="TQV84837.1"/>
    </source>
</evidence>
<feature type="transmembrane region" description="Helical" evidence="1">
    <location>
        <begin position="121"/>
        <end position="140"/>
    </location>
</feature>
<feature type="transmembrane region" description="Helical" evidence="1">
    <location>
        <begin position="6"/>
        <end position="27"/>
    </location>
</feature>
<keyword evidence="1" id="KW-0472">Membrane</keyword>
<gene>
    <name evidence="2" type="ORF">FKG94_04425</name>
</gene>